<name>A0A5N5H2Y6_9ROSA</name>
<organism evidence="2 3">
    <name type="scientific">Pyrus ussuriensis x Pyrus communis</name>
    <dbReference type="NCBI Taxonomy" id="2448454"/>
    <lineage>
        <taxon>Eukaryota</taxon>
        <taxon>Viridiplantae</taxon>
        <taxon>Streptophyta</taxon>
        <taxon>Embryophyta</taxon>
        <taxon>Tracheophyta</taxon>
        <taxon>Spermatophyta</taxon>
        <taxon>Magnoliopsida</taxon>
        <taxon>eudicotyledons</taxon>
        <taxon>Gunneridae</taxon>
        <taxon>Pentapetalae</taxon>
        <taxon>rosids</taxon>
        <taxon>fabids</taxon>
        <taxon>Rosales</taxon>
        <taxon>Rosaceae</taxon>
        <taxon>Amygdaloideae</taxon>
        <taxon>Maleae</taxon>
        <taxon>Pyrus</taxon>
    </lineage>
</organism>
<evidence type="ECO:0000259" key="1">
    <source>
        <dbReference type="Pfam" id="PF07727"/>
    </source>
</evidence>
<feature type="domain" description="Reverse transcriptase Ty1/copia-type" evidence="1">
    <location>
        <begin position="108"/>
        <end position="271"/>
    </location>
</feature>
<dbReference type="InterPro" id="IPR043502">
    <property type="entry name" value="DNA/RNA_pol_sf"/>
</dbReference>
<dbReference type="EMBL" id="SMOL01000401">
    <property type="protein sequence ID" value="KAB2617464.1"/>
    <property type="molecule type" value="Genomic_DNA"/>
</dbReference>
<dbReference type="Proteomes" id="UP000327157">
    <property type="component" value="Chromosome 15"/>
</dbReference>
<dbReference type="Pfam" id="PF07727">
    <property type="entry name" value="RVT_2"/>
    <property type="match status" value="1"/>
</dbReference>
<gene>
    <name evidence="2" type="ORF">D8674_013333</name>
</gene>
<comment type="caution">
    <text evidence="2">The sequence shown here is derived from an EMBL/GenBank/DDBJ whole genome shotgun (WGS) entry which is preliminary data.</text>
</comment>
<evidence type="ECO:0000313" key="2">
    <source>
        <dbReference type="EMBL" id="KAB2617464.1"/>
    </source>
</evidence>
<sequence length="438" mass="49517">MLVSGLEENLLSVGQMMEHGYYLLFGGGVVNVFDGWSLDNLEVRVHMTANRCFPLTMMPVTQCALKASVIHCSKIWHKRLDHLHEGGLKALEEQNLVHGLPKLEMSTSLDVKSAFLNEILKEEVYVEQPQGFVKESEETKVYKLNKALYGLKQAPRAWYDEINAYFNSAGFEKSSSEATLYVKTRKESGIIIVSLYVDDIVYTGNSPQMLEEFRNDMMKHYEMTDLGLMHHFLGMGVLQTENGIFIHQKKYAQKLIEKFGLKDCKPVATPLAMNEKLTKVDGRLGSDTKLSHPGPGWNHFPGPLHYRSTILSALGLPFPHGFVFGNSRTTSQWVTHHGIALALFSLNFGVPTEPEASELPKGLVLTLHDDAFVMQRFRKKNFIVHLFSRQKKKKKITHGFLTDFARQTSFFSSCKGFCATNFEAALLHETVSRVQLLP</sequence>
<proteinExistence type="predicted"/>
<dbReference type="InterPro" id="IPR013103">
    <property type="entry name" value="RVT_2"/>
</dbReference>
<protein>
    <recommendedName>
        <fullName evidence="1">Reverse transcriptase Ty1/copia-type domain-containing protein</fullName>
    </recommendedName>
</protein>
<reference evidence="2 3" key="1">
    <citation type="submission" date="2019-09" db="EMBL/GenBank/DDBJ databases">
        <authorList>
            <person name="Ou C."/>
        </authorList>
    </citation>
    <scope>NUCLEOTIDE SEQUENCE [LARGE SCALE GENOMIC DNA]</scope>
    <source>
        <strain evidence="2">S2</strain>
        <tissue evidence="2">Leaf</tissue>
    </source>
</reference>
<dbReference type="AlphaFoldDB" id="A0A5N5H2Y6"/>
<accession>A0A5N5H2Y6</accession>
<reference evidence="2 3" key="3">
    <citation type="submission" date="2019-11" db="EMBL/GenBank/DDBJ databases">
        <title>A de novo genome assembly of a pear dwarfing rootstock.</title>
        <authorList>
            <person name="Wang F."/>
            <person name="Wang J."/>
            <person name="Li S."/>
            <person name="Zhang Y."/>
            <person name="Fang M."/>
            <person name="Ma L."/>
            <person name="Zhao Y."/>
            <person name="Jiang S."/>
        </authorList>
    </citation>
    <scope>NUCLEOTIDE SEQUENCE [LARGE SCALE GENOMIC DNA]</scope>
    <source>
        <strain evidence="2">S2</strain>
        <tissue evidence="2">Leaf</tissue>
    </source>
</reference>
<dbReference type="SUPFAM" id="SSF56672">
    <property type="entry name" value="DNA/RNA polymerases"/>
    <property type="match status" value="1"/>
</dbReference>
<dbReference type="OrthoDB" id="8048545at2759"/>
<keyword evidence="3" id="KW-1185">Reference proteome</keyword>
<evidence type="ECO:0000313" key="3">
    <source>
        <dbReference type="Proteomes" id="UP000327157"/>
    </source>
</evidence>
<reference evidence="3" key="2">
    <citation type="submission" date="2019-10" db="EMBL/GenBank/DDBJ databases">
        <title>A de novo genome assembly of a pear dwarfing rootstock.</title>
        <authorList>
            <person name="Wang F."/>
            <person name="Wang J."/>
            <person name="Li S."/>
            <person name="Zhang Y."/>
            <person name="Fang M."/>
            <person name="Ma L."/>
            <person name="Zhao Y."/>
            <person name="Jiang S."/>
        </authorList>
    </citation>
    <scope>NUCLEOTIDE SEQUENCE [LARGE SCALE GENOMIC DNA]</scope>
</reference>